<accession>A0A0K0F068</accession>
<proteinExistence type="predicted"/>
<protein>
    <submittedName>
        <fullName evidence="4">Lipase (inferred by orthology to a zebrafish protein)</fullName>
    </submittedName>
</protein>
<dbReference type="AlphaFoldDB" id="A0A0K0F068"/>
<dbReference type="WBParaSite" id="SVE_0218100.1">
    <property type="protein sequence ID" value="SVE_0218100.1"/>
    <property type="gene ID" value="SVE_0218100"/>
</dbReference>
<sequence>MFAFIILIALQYYALAEDPAVKMTLENLVVFSKGQNIEVTTVDGYKLNINRIPLGTNLPKNQTRPAVFPQHELLSSSADWVSNLPYQTAGFMFADASFDVFMENVRGNTYSTGHISLNRTVRHLKGLLYELSKHLNHQEMLLNIILGGTNFMSNKWIEDEISRTFCTLPIFRDVCKDIFISFTGKISEQLNISRFDIFLGHFPADTSLKNMNYWIQMVNSNKQQIYDYGSRYLNMKYYGQSRPPI</sequence>
<dbReference type="STRING" id="75913.A0A0K0F068"/>
<reference evidence="4" key="2">
    <citation type="submission" date="2015-08" db="UniProtKB">
        <authorList>
            <consortium name="WormBaseParasite"/>
        </authorList>
    </citation>
    <scope>IDENTIFICATION</scope>
</reference>
<feature type="chain" id="PRO_5005328928" evidence="1">
    <location>
        <begin position="17"/>
        <end position="245"/>
    </location>
</feature>
<reference evidence="3" key="1">
    <citation type="submission" date="2014-07" db="EMBL/GenBank/DDBJ databases">
        <authorList>
            <person name="Martin A.A"/>
            <person name="De Silva N."/>
        </authorList>
    </citation>
    <scope>NUCLEOTIDE SEQUENCE</scope>
</reference>
<evidence type="ECO:0000313" key="4">
    <source>
        <dbReference type="WBParaSite" id="SVE_0218100.1"/>
    </source>
</evidence>
<dbReference type="PANTHER" id="PTHR11005">
    <property type="entry name" value="LYSOSOMAL ACID LIPASE-RELATED"/>
    <property type="match status" value="1"/>
</dbReference>
<dbReference type="Pfam" id="PF04083">
    <property type="entry name" value="Abhydro_lipase"/>
    <property type="match status" value="1"/>
</dbReference>
<dbReference type="Gene3D" id="3.40.50.1820">
    <property type="entry name" value="alpha/beta hydrolase"/>
    <property type="match status" value="2"/>
</dbReference>
<feature type="domain" description="Partial AB-hydrolase lipase" evidence="2">
    <location>
        <begin position="35"/>
        <end position="84"/>
    </location>
</feature>
<dbReference type="InterPro" id="IPR006693">
    <property type="entry name" value="AB_hydrolase_lipase"/>
</dbReference>
<dbReference type="InterPro" id="IPR029058">
    <property type="entry name" value="AB_hydrolase_fold"/>
</dbReference>
<dbReference type="Proteomes" id="UP000035680">
    <property type="component" value="Unassembled WGS sequence"/>
</dbReference>
<name>A0A0K0F068_STRVS</name>
<keyword evidence="1" id="KW-0732">Signal</keyword>
<feature type="signal peptide" evidence="1">
    <location>
        <begin position="1"/>
        <end position="16"/>
    </location>
</feature>
<keyword evidence="3" id="KW-1185">Reference proteome</keyword>
<evidence type="ECO:0000256" key="1">
    <source>
        <dbReference type="SAM" id="SignalP"/>
    </source>
</evidence>
<evidence type="ECO:0000313" key="3">
    <source>
        <dbReference type="Proteomes" id="UP000035680"/>
    </source>
</evidence>
<dbReference type="SUPFAM" id="SSF53474">
    <property type="entry name" value="alpha/beta-Hydrolases"/>
    <property type="match status" value="1"/>
</dbReference>
<dbReference type="GO" id="GO:0006629">
    <property type="term" value="P:lipid metabolic process"/>
    <property type="evidence" value="ECO:0007669"/>
    <property type="project" value="InterPro"/>
</dbReference>
<evidence type="ECO:0000259" key="2">
    <source>
        <dbReference type="Pfam" id="PF04083"/>
    </source>
</evidence>
<organism evidence="3 4">
    <name type="scientific">Strongyloides venezuelensis</name>
    <name type="common">Threadworm</name>
    <dbReference type="NCBI Taxonomy" id="75913"/>
    <lineage>
        <taxon>Eukaryota</taxon>
        <taxon>Metazoa</taxon>
        <taxon>Ecdysozoa</taxon>
        <taxon>Nematoda</taxon>
        <taxon>Chromadorea</taxon>
        <taxon>Rhabditida</taxon>
        <taxon>Tylenchina</taxon>
        <taxon>Panagrolaimomorpha</taxon>
        <taxon>Strongyloidoidea</taxon>
        <taxon>Strongyloididae</taxon>
        <taxon>Strongyloides</taxon>
    </lineage>
</organism>